<accession>A0AAN8IWY5</accession>
<sequence length="118" mass="13642">PTAVVASNSDWSSPPRRRSISTVCGPSHREINQFYAQFFPDKEIPHEYGVYNNTTYMNHTPHQNIYFGFATVHMSPYCVRCGDSSGFFRYFLITTILLLPMNTFVLFVFLNVVDFLRS</sequence>
<dbReference type="AlphaFoldDB" id="A0AAN8IWY5"/>
<name>A0AAN8IWY5_TRICO</name>
<evidence type="ECO:0000313" key="3">
    <source>
        <dbReference type="Proteomes" id="UP001331761"/>
    </source>
</evidence>
<proteinExistence type="predicted"/>
<feature type="transmembrane region" description="Helical" evidence="1">
    <location>
        <begin position="90"/>
        <end position="113"/>
    </location>
</feature>
<comment type="caution">
    <text evidence="2">The sequence shown here is derived from an EMBL/GenBank/DDBJ whole genome shotgun (WGS) entry which is preliminary data.</text>
</comment>
<evidence type="ECO:0000313" key="2">
    <source>
        <dbReference type="EMBL" id="KAK5984497.1"/>
    </source>
</evidence>
<feature type="non-terminal residue" evidence="2">
    <location>
        <position position="118"/>
    </location>
</feature>
<keyword evidence="3" id="KW-1185">Reference proteome</keyword>
<keyword evidence="1" id="KW-1133">Transmembrane helix</keyword>
<gene>
    <name evidence="2" type="ORF">GCK32_009181</name>
</gene>
<reference evidence="2 3" key="1">
    <citation type="submission" date="2019-10" db="EMBL/GenBank/DDBJ databases">
        <title>Assembly and Annotation for the nematode Trichostrongylus colubriformis.</title>
        <authorList>
            <person name="Martin J."/>
        </authorList>
    </citation>
    <scope>NUCLEOTIDE SEQUENCE [LARGE SCALE GENOMIC DNA]</scope>
    <source>
        <strain evidence="2">G859</strain>
        <tissue evidence="2">Whole worm</tissue>
    </source>
</reference>
<dbReference type="Proteomes" id="UP001331761">
    <property type="component" value="Unassembled WGS sequence"/>
</dbReference>
<keyword evidence="1" id="KW-0472">Membrane</keyword>
<protein>
    <submittedName>
        <fullName evidence="2">Uncharacterized protein</fullName>
    </submittedName>
</protein>
<dbReference type="EMBL" id="WIXE01002818">
    <property type="protein sequence ID" value="KAK5984497.1"/>
    <property type="molecule type" value="Genomic_DNA"/>
</dbReference>
<organism evidence="2 3">
    <name type="scientific">Trichostrongylus colubriformis</name>
    <name type="common">Black scour worm</name>
    <dbReference type="NCBI Taxonomy" id="6319"/>
    <lineage>
        <taxon>Eukaryota</taxon>
        <taxon>Metazoa</taxon>
        <taxon>Ecdysozoa</taxon>
        <taxon>Nematoda</taxon>
        <taxon>Chromadorea</taxon>
        <taxon>Rhabditida</taxon>
        <taxon>Rhabditina</taxon>
        <taxon>Rhabditomorpha</taxon>
        <taxon>Strongyloidea</taxon>
        <taxon>Trichostrongylidae</taxon>
        <taxon>Trichostrongylus</taxon>
    </lineage>
</organism>
<evidence type="ECO:0000256" key="1">
    <source>
        <dbReference type="SAM" id="Phobius"/>
    </source>
</evidence>
<keyword evidence="1" id="KW-0812">Transmembrane</keyword>
<feature type="non-terminal residue" evidence="2">
    <location>
        <position position="1"/>
    </location>
</feature>